<reference evidence="1 2" key="2">
    <citation type="submission" date="2021-07" db="EMBL/GenBank/DDBJ databases">
        <authorList>
            <person name="Matsumoto Y."/>
            <person name="Motooka D."/>
            <person name="Nakamura S."/>
        </authorList>
    </citation>
    <scope>NUCLEOTIDE SEQUENCE [LARGE SCALE GENOMIC DNA]</scope>
    <source>
        <strain evidence="1 2">TY59</strain>
    </source>
</reference>
<dbReference type="Proteomes" id="UP000826012">
    <property type="component" value="Chromosome"/>
</dbReference>
<keyword evidence="2" id="KW-1185">Reference proteome</keyword>
<sequence length="81" mass="8918">MYLLKDVGSIGENVPSDHRTLGWADSPAWPAKVCCALTGFGVENLGPVPYLRSVWPRQQVKQQGCDMPYLSEEESRVNAPA</sequence>
<gene>
    <name evidence="1" type="ORF">MTY59_15800</name>
</gene>
<name>A0ABM7SPS4_9MYCO</name>
<evidence type="ECO:0000313" key="1">
    <source>
        <dbReference type="EMBL" id="BCZ21725.1"/>
    </source>
</evidence>
<dbReference type="EMBL" id="AP024828">
    <property type="protein sequence ID" value="BCZ21725.1"/>
    <property type="molecule type" value="Genomic_DNA"/>
</dbReference>
<reference evidence="1 2" key="1">
    <citation type="submission" date="2021-07" db="EMBL/GenBank/DDBJ databases">
        <title>Complete genome sequence of nontuberculous Mycobacterium sp. TY59.</title>
        <authorList>
            <person name="Fukushima K."/>
        </authorList>
    </citation>
    <scope>NUCLEOTIDE SEQUENCE [LARGE SCALE GENOMIC DNA]</scope>
    <source>
        <strain evidence="1 2">TY59</strain>
    </source>
</reference>
<evidence type="ECO:0000313" key="2">
    <source>
        <dbReference type="Proteomes" id="UP000826012"/>
    </source>
</evidence>
<protein>
    <submittedName>
        <fullName evidence="1">Uncharacterized protein</fullName>
    </submittedName>
</protein>
<proteinExistence type="predicted"/>
<accession>A0ABM7SPS4</accession>
<organism evidence="1 2">
    <name type="scientific">Mycobacterium senriense</name>
    <dbReference type="NCBI Taxonomy" id="2775496"/>
    <lineage>
        <taxon>Bacteria</taxon>
        <taxon>Bacillati</taxon>
        <taxon>Actinomycetota</taxon>
        <taxon>Actinomycetes</taxon>
        <taxon>Mycobacteriales</taxon>
        <taxon>Mycobacteriaceae</taxon>
        <taxon>Mycobacterium</taxon>
        <taxon>Mycobacterium avium complex (MAC)</taxon>
    </lineage>
</organism>